<evidence type="ECO:0000313" key="3">
    <source>
        <dbReference type="EMBL" id="KAL0268433.1"/>
    </source>
</evidence>
<feature type="compositionally biased region" description="Polar residues" evidence="1">
    <location>
        <begin position="270"/>
        <end position="291"/>
    </location>
</feature>
<feature type="transmembrane region" description="Helical" evidence="2">
    <location>
        <begin position="85"/>
        <end position="110"/>
    </location>
</feature>
<comment type="caution">
    <text evidence="3">The sequence shown here is derived from an EMBL/GenBank/DDBJ whole genome shotgun (WGS) entry which is preliminary data.</text>
</comment>
<feature type="region of interest" description="Disordered" evidence="1">
    <location>
        <begin position="121"/>
        <end position="172"/>
    </location>
</feature>
<name>A0AAW2HF04_9NEOP</name>
<gene>
    <name evidence="3" type="ORF">PYX00_010385</name>
</gene>
<evidence type="ECO:0000256" key="2">
    <source>
        <dbReference type="SAM" id="Phobius"/>
    </source>
</evidence>
<proteinExistence type="predicted"/>
<protein>
    <submittedName>
        <fullName evidence="3">Uncharacterized protein</fullName>
    </submittedName>
</protein>
<dbReference type="AlphaFoldDB" id="A0AAW2HF04"/>
<reference evidence="3" key="1">
    <citation type="journal article" date="2024" name="Gigascience">
        <title>Chromosome-level genome of the poultry shaft louse Menopon gallinae provides insight into the host-switching and adaptive evolution of parasitic lice.</title>
        <authorList>
            <person name="Xu Y."/>
            <person name="Ma L."/>
            <person name="Liu S."/>
            <person name="Liang Y."/>
            <person name="Liu Q."/>
            <person name="He Z."/>
            <person name="Tian L."/>
            <person name="Duan Y."/>
            <person name="Cai W."/>
            <person name="Li H."/>
            <person name="Song F."/>
        </authorList>
    </citation>
    <scope>NUCLEOTIDE SEQUENCE</scope>
    <source>
        <strain evidence="3">Cailab_2023a</strain>
    </source>
</reference>
<keyword evidence="2" id="KW-0812">Transmembrane</keyword>
<organism evidence="3">
    <name type="scientific">Menopon gallinae</name>
    <name type="common">poultry shaft louse</name>
    <dbReference type="NCBI Taxonomy" id="328185"/>
    <lineage>
        <taxon>Eukaryota</taxon>
        <taxon>Metazoa</taxon>
        <taxon>Ecdysozoa</taxon>
        <taxon>Arthropoda</taxon>
        <taxon>Hexapoda</taxon>
        <taxon>Insecta</taxon>
        <taxon>Pterygota</taxon>
        <taxon>Neoptera</taxon>
        <taxon>Paraneoptera</taxon>
        <taxon>Psocodea</taxon>
        <taxon>Troctomorpha</taxon>
        <taxon>Phthiraptera</taxon>
        <taxon>Amblycera</taxon>
        <taxon>Menoponidae</taxon>
        <taxon>Menopon</taxon>
    </lineage>
</organism>
<evidence type="ECO:0000256" key="1">
    <source>
        <dbReference type="SAM" id="MobiDB-lite"/>
    </source>
</evidence>
<feature type="compositionally biased region" description="Polar residues" evidence="1">
    <location>
        <begin position="149"/>
        <end position="172"/>
    </location>
</feature>
<keyword evidence="2" id="KW-1133">Transmembrane helix</keyword>
<feature type="compositionally biased region" description="Polar residues" evidence="1">
    <location>
        <begin position="234"/>
        <end position="247"/>
    </location>
</feature>
<feature type="compositionally biased region" description="Basic and acidic residues" evidence="1">
    <location>
        <begin position="121"/>
        <end position="139"/>
    </location>
</feature>
<sequence length="456" mass="49147">MNATKSENGTGAYTGRIPLNVTLHAWPVPKLQPDYKHFNQTNSVNVRNSESAKNFTNRLHNLNATGYVAIDEDLTDTGFTDVQTLILAGIATLIPLFIGVAVVLGIRFLWRRYRQRKGEGYEGVLQREESSEPSRKLEGRSLPLELKSSESQFSVNPGGDLTNSSSPQVLTPKSNGSVITMTLKNNHLIVETEETNDTLTGIKVESQGTTTKYVTPTAPEFRVNIPSADASELPATSSQETDGTSRLPTDHGALVHCPPKEAEEEVDRASCNTGLSQSDLSVSSTESQNPSYRYGNQTGYGSGGYGYPEYTGYATAVEGKPNSNTKGPRECKTYPRSLSMMERTDSVTVPALPGDQQADILLSDITARASRLQEAEEDERHQAEQRALGNGDVSPKKTAEAGGVNESSAEAPPQGLPSKVNGSKGSRCDQLKNEISPAEEVECYPNNVAGNNSVSS</sequence>
<keyword evidence="2" id="KW-0472">Membrane</keyword>
<feature type="compositionally biased region" description="Basic and acidic residues" evidence="1">
    <location>
        <begin position="371"/>
        <end position="384"/>
    </location>
</feature>
<feature type="region of interest" description="Disordered" evidence="1">
    <location>
        <begin position="223"/>
        <end position="297"/>
    </location>
</feature>
<accession>A0AAW2HF04</accession>
<feature type="region of interest" description="Disordered" evidence="1">
    <location>
        <begin position="371"/>
        <end position="456"/>
    </location>
</feature>
<dbReference type="EMBL" id="JARGDH010000005">
    <property type="protein sequence ID" value="KAL0268433.1"/>
    <property type="molecule type" value="Genomic_DNA"/>
</dbReference>